<keyword evidence="1" id="KW-0472">Membrane</keyword>
<accession>W6JPJ3</accession>
<dbReference type="EMBL" id="AP013055">
    <property type="protein sequence ID" value="BAO49605.1"/>
    <property type="molecule type" value="Genomic_DNA"/>
</dbReference>
<reference evidence="2 3" key="1">
    <citation type="journal article" date="2014" name="Virology">
        <title>The complete genome sequence of the Alphaentomopoxvirus Anomala cuprea entomopoxvirus, including its terminal hairpin loop sequences, suggests a potentially unique mode of apoptosis inhibition and mode of DNA replication.</title>
        <authorList>
            <person name="Mitsuhashi W."/>
            <person name="Miyamoto K."/>
            <person name="Wada S."/>
        </authorList>
    </citation>
    <scope>NUCLEOTIDE SEQUENCE [LARGE SCALE GENOMIC DNA]</scope>
    <source>
        <strain evidence="2">CV6M</strain>
    </source>
</reference>
<sequence length="264" mass="30890">MNVPLYESVYSSGYLNMPVRRSVQEKPTFFTKNVIIIILIGIIIILLLLIIGIYFLVMPRKIVINKNIDLQVLIEYYHEHFGYEVSAEEAYTKLIDMYKISDAELINIIHSDSCTNKFSDKEIDLFYKSLCIYDDKLIVPYTISNCDNTIIYDIHIALDIYSGLDIIFNSFDENIVLEFECSRNNYKEPIIIFESKLIIKLPYKIDIRFVDVIRHLLSHIFLGNHINLISSLRFNVYGANFKGITDDDKNLFMLRRTKNKLLLC</sequence>
<protein>
    <submittedName>
        <fullName evidence="2">Uncharacterized protein</fullName>
    </submittedName>
</protein>
<evidence type="ECO:0000256" key="1">
    <source>
        <dbReference type="SAM" id="Phobius"/>
    </source>
</evidence>
<dbReference type="GeneID" id="18263674"/>
<keyword evidence="1" id="KW-1133">Transmembrane helix</keyword>
<dbReference type="RefSeq" id="YP_009001718.1">
    <property type="nucleotide sequence ID" value="NC_023426.1"/>
</dbReference>
<dbReference type="Proteomes" id="UP000174145">
    <property type="component" value="Segment"/>
</dbReference>
<evidence type="ECO:0000313" key="3">
    <source>
        <dbReference type="Proteomes" id="UP000174145"/>
    </source>
</evidence>
<keyword evidence="1" id="KW-0812">Transmembrane</keyword>
<organism evidence="2 3">
    <name type="scientific">Alphaentomopoxvirus acuprea</name>
    <dbReference type="NCBI Taxonomy" id="62099"/>
    <lineage>
        <taxon>Viruses</taxon>
        <taxon>Varidnaviria</taxon>
        <taxon>Bamfordvirae</taxon>
        <taxon>Nucleocytoviricota</taxon>
        <taxon>Pokkesviricetes</taxon>
        <taxon>Chitovirales</taxon>
        <taxon>Poxviridae</taxon>
        <taxon>Entomopoxvirinae</taxon>
        <taxon>Alphaentomopoxvirus</taxon>
    </lineage>
</organism>
<evidence type="ECO:0000313" key="2">
    <source>
        <dbReference type="EMBL" id="BAO49379.1"/>
    </source>
</evidence>
<name>W6JPJ3_9POXV</name>
<dbReference type="EMBL" id="AP013055">
    <property type="protein sequence ID" value="BAO49379.1"/>
    <property type="molecule type" value="Genomic_DNA"/>
</dbReference>
<proteinExistence type="predicted"/>
<dbReference type="KEGG" id="vg:18263448"/>
<dbReference type="RefSeq" id="YP_009001492.1">
    <property type="nucleotide sequence ID" value="NC_023426.1"/>
</dbReference>
<keyword evidence="3" id="KW-1185">Reference proteome</keyword>
<dbReference type="KEGG" id="vg:18263674"/>
<feature type="transmembrane region" description="Helical" evidence="1">
    <location>
        <begin position="34"/>
        <end position="57"/>
    </location>
</feature>
<dbReference type="GeneID" id="18263448"/>